<dbReference type="Proteomes" id="UP000254293">
    <property type="component" value="Unassembled WGS sequence"/>
</dbReference>
<dbReference type="EMBL" id="UGJJ01000002">
    <property type="protein sequence ID" value="STR02788.1"/>
    <property type="molecule type" value="Genomic_DNA"/>
</dbReference>
<dbReference type="Pfam" id="PF13518">
    <property type="entry name" value="HTH_28"/>
    <property type="match status" value="1"/>
</dbReference>
<accession>A0A377R1I9</accession>
<feature type="region of interest" description="Disordered" evidence="2">
    <location>
        <begin position="82"/>
        <end position="114"/>
    </location>
</feature>
<dbReference type="Gene3D" id="1.10.10.10">
    <property type="entry name" value="Winged helix-like DNA-binding domain superfamily/Winged helix DNA-binding domain"/>
    <property type="match status" value="1"/>
</dbReference>
<dbReference type="InterPro" id="IPR052057">
    <property type="entry name" value="IS150/IS1296_orfA-like"/>
</dbReference>
<evidence type="ECO:0000259" key="3">
    <source>
        <dbReference type="Pfam" id="PF13518"/>
    </source>
</evidence>
<evidence type="ECO:0000256" key="2">
    <source>
        <dbReference type="SAM" id="MobiDB-lite"/>
    </source>
</evidence>
<feature type="domain" description="Insertion element IS150 protein InsJ-like helix-turn-helix" evidence="3">
    <location>
        <begin position="45"/>
        <end position="98"/>
    </location>
</feature>
<organism evidence="4 5">
    <name type="scientific">Kingella potus</name>
    <dbReference type="NCBI Taxonomy" id="265175"/>
    <lineage>
        <taxon>Bacteria</taxon>
        <taxon>Pseudomonadati</taxon>
        <taxon>Pseudomonadota</taxon>
        <taxon>Betaproteobacteria</taxon>
        <taxon>Neisseriales</taxon>
        <taxon>Neisseriaceae</taxon>
        <taxon>Kingella</taxon>
    </lineage>
</organism>
<sequence>MVKKHTAKVFRLDHATVRKWATRYVLHGEDGINRRHGITVCPLDFKLDAVRMIINEGLSQKEASARLNLPTDSLPIQWLRRPRQYGTDGLKAKPKRRKPKQPEAAKKADRPKTKEELMEELLYLRAETAVLKKPMP</sequence>
<dbReference type="InterPro" id="IPR036388">
    <property type="entry name" value="WH-like_DNA-bd_sf"/>
</dbReference>
<protein>
    <recommendedName>
        <fullName evidence="3">Insertion element IS150 protein InsJ-like helix-turn-helix domain-containing protein</fullName>
    </recommendedName>
</protein>
<dbReference type="GO" id="GO:0043565">
    <property type="term" value="F:sequence-specific DNA binding"/>
    <property type="evidence" value="ECO:0007669"/>
    <property type="project" value="InterPro"/>
</dbReference>
<dbReference type="PANTHER" id="PTHR33795">
    <property type="entry name" value="INSERTION ELEMENT IS150 PROTEIN INSJ"/>
    <property type="match status" value="1"/>
</dbReference>
<evidence type="ECO:0000256" key="1">
    <source>
        <dbReference type="ARBA" id="ARBA00038232"/>
    </source>
</evidence>
<dbReference type="AlphaFoldDB" id="A0A377R1I9"/>
<dbReference type="SUPFAM" id="SSF48295">
    <property type="entry name" value="TrpR-like"/>
    <property type="match status" value="1"/>
</dbReference>
<name>A0A377R1I9_9NEIS</name>
<evidence type="ECO:0000313" key="4">
    <source>
        <dbReference type="EMBL" id="STR02788.1"/>
    </source>
</evidence>
<dbReference type="InterPro" id="IPR055247">
    <property type="entry name" value="InsJ-like_HTH"/>
</dbReference>
<keyword evidence="5" id="KW-1185">Reference proteome</keyword>
<feature type="compositionally biased region" description="Basic and acidic residues" evidence="2">
    <location>
        <begin position="100"/>
        <end position="114"/>
    </location>
</feature>
<proteinExistence type="inferred from homology"/>
<dbReference type="InterPro" id="IPR010921">
    <property type="entry name" value="Trp_repressor/repl_initiator"/>
</dbReference>
<dbReference type="PANTHER" id="PTHR33795:SF1">
    <property type="entry name" value="INSERTION ELEMENT IS150 PROTEIN INSJ"/>
    <property type="match status" value="1"/>
</dbReference>
<comment type="similarity">
    <text evidence="1">Belongs to the IS150/IS1296 orfA family.</text>
</comment>
<evidence type="ECO:0000313" key="5">
    <source>
        <dbReference type="Proteomes" id="UP000254293"/>
    </source>
</evidence>
<gene>
    <name evidence="4" type="ORF">NCTC13336_01668</name>
</gene>
<dbReference type="RefSeq" id="WP_218564340.1">
    <property type="nucleotide sequence ID" value="NZ_CP091516.1"/>
</dbReference>
<reference evidence="4 5" key="1">
    <citation type="submission" date="2018-06" db="EMBL/GenBank/DDBJ databases">
        <authorList>
            <consortium name="Pathogen Informatics"/>
            <person name="Doyle S."/>
        </authorList>
    </citation>
    <scope>NUCLEOTIDE SEQUENCE [LARGE SCALE GENOMIC DNA]</scope>
    <source>
        <strain evidence="4 5">NCTC13336</strain>
    </source>
</reference>